<evidence type="ECO:0000313" key="2">
    <source>
        <dbReference type="Proteomes" id="UP000315017"/>
    </source>
</evidence>
<sequence length="133" mass="14707">MRQAEQRKCPNCGNVLNSGANDTFRQGDSRVCLICRTRFTVSLPLPPLDKIKFGCSLAERVANFLQAGGEIPSRHPYFDEVCLARIGSEFLYGYANQTGAPAVFDTTPVISRFANRAAFVDWLANQSDDSLNQ</sequence>
<keyword evidence="2" id="KW-1185">Reference proteome</keyword>
<proteinExistence type="predicted"/>
<dbReference type="EMBL" id="CP036274">
    <property type="protein sequence ID" value="QDU30653.1"/>
    <property type="molecule type" value="Genomic_DNA"/>
</dbReference>
<protein>
    <submittedName>
        <fullName evidence="1">Uncharacterized protein</fullName>
    </submittedName>
</protein>
<reference evidence="1 2" key="1">
    <citation type="submission" date="2019-02" db="EMBL/GenBank/DDBJ databases">
        <title>Deep-cultivation of Planctomycetes and their phenomic and genomic characterization uncovers novel biology.</title>
        <authorList>
            <person name="Wiegand S."/>
            <person name="Jogler M."/>
            <person name="Boedeker C."/>
            <person name="Pinto D."/>
            <person name="Vollmers J."/>
            <person name="Rivas-Marin E."/>
            <person name="Kohn T."/>
            <person name="Peeters S.H."/>
            <person name="Heuer A."/>
            <person name="Rast P."/>
            <person name="Oberbeckmann S."/>
            <person name="Bunk B."/>
            <person name="Jeske O."/>
            <person name="Meyerdierks A."/>
            <person name="Storesund J.E."/>
            <person name="Kallscheuer N."/>
            <person name="Luecker S."/>
            <person name="Lage O.M."/>
            <person name="Pohl T."/>
            <person name="Merkel B.J."/>
            <person name="Hornburger P."/>
            <person name="Mueller R.-W."/>
            <person name="Bruemmer F."/>
            <person name="Labrenz M."/>
            <person name="Spormann A.M."/>
            <person name="Op den Camp H."/>
            <person name="Overmann J."/>
            <person name="Amann R."/>
            <person name="Jetten M.S.M."/>
            <person name="Mascher T."/>
            <person name="Medema M.H."/>
            <person name="Devos D.P."/>
            <person name="Kaster A.-K."/>
            <person name="Ovreas L."/>
            <person name="Rohde M."/>
            <person name="Galperin M.Y."/>
            <person name="Jogler C."/>
        </authorList>
    </citation>
    <scope>NUCLEOTIDE SEQUENCE [LARGE SCALE GENOMIC DNA]</scope>
    <source>
        <strain evidence="1 2">ETA_A8</strain>
    </source>
</reference>
<evidence type="ECO:0000313" key="1">
    <source>
        <dbReference type="EMBL" id="QDU30653.1"/>
    </source>
</evidence>
<dbReference type="AlphaFoldDB" id="A0A517YKA6"/>
<dbReference type="KEGG" id="aagg:ETAA8_58000"/>
<name>A0A517YKA6_9BACT</name>
<organism evidence="1 2">
    <name type="scientific">Anatilimnocola aggregata</name>
    <dbReference type="NCBI Taxonomy" id="2528021"/>
    <lineage>
        <taxon>Bacteria</taxon>
        <taxon>Pseudomonadati</taxon>
        <taxon>Planctomycetota</taxon>
        <taxon>Planctomycetia</taxon>
        <taxon>Pirellulales</taxon>
        <taxon>Pirellulaceae</taxon>
        <taxon>Anatilimnocola</taxon>
    </lineage>
</organism>
<gene>
    <name evidence="1" type="ORF">ETAA8_58000</name>
</gene>
<dbReference type="Proteomes" id="UP000315017">
    <property type="component" value="Chromosome"/>
</dbReference>
<accession>A0A517YKA6</accession>